<keyword evidence="2" id="KW-1185">Reference proteome</keyword>
<dbReference type="SUPFAM" id="SSF140500">
    <property type="entry name" value="BAS1536-like"/>
    <property type="match status" value="1"/>
</dbReference>
<dbReference type="Pfam" id="PF09388">
    <property type="entry name" value="SpoOE-like"/>
    <property type="match status" value="1"/>
</dbReference>
<reference evidence="1 2" key="1">
    <citation type="submission" date="2016-10" db="EMBL/GenBank/DDBJ databases">
        <authorList>
            <person name="de Groot N.N."/>
        </authorList>
    </citation>
    <scope>NUCLEOTIDE SEQUENCE [LARGE SCALE GENOMIC DNA]</scope>
    <source>
        <strain evidence="1 2">CGMCC 1.6502</strain>
    </source>
</reference>
<sequence>MVGYDSGRELRKLQEKIAQKRAQMIHTAKDQGLSSLLTLKLSQELDALLNQYSATGQAFNPEGYGENGTTVLHPKVI</sequence>
<dbReference type="Proteomes" id="UP000198694">
    <property type="component" value="Unassembled WGS sequence"/>
</dbReference>
<gene>
    <name evidence="1" type="ORF">SAMN05216243_0698</name>
</gene>
<proteinExistence type="predicted"/>
<dbReference type="PANTHER" id="PTHR41263">
    <property type="entry name" value="ASPARTYL-PHOSPHATE PHOSPHATASE YISI"/>
    <property type="match status" value="1"/>
</dbReference>
<dbReference type="InterPro" id="IPR053028">
    <property type="entry name" value="Spo0E-like_phosphatase"/>
</dbReference>
<protein>
    <submittedName>
        <fullName evidence="1">Spo0E like sporulation regulatory protein</fullName>
    </submittedName>
</protein>
<dbReference type="GO" id="GO:0043937">
    <property type="term" value="P:regulation of sporulation"/>
    <property type="evidence" value="ECO:0007669"/>
    <property type="project" value="InterPro"/>
</dbReference>
<dbReference type="EMBL" id="FNFL01000001">
    <property type="protein sequence ID" value="SDJ75894.1"/>
    <property type="molecule type" value="Genomic_DNA"/>
</dbReference>
<evidence type="ECO:0000313" key="1">
    <source>
        <dbReference type="EMBL" id="SDJ75894.1"/>
    </source>
</evidence>
<dbReference type="Gene3D" id="4.10.280.10">
    <property type="entry name" value="Helix-loop-helix DNA-binding domain"/>
    <property type="match status" value="1"/>
</dbReference>
<dbReference type="AlphaFoldDB" id="A0A1G8WCE2"/>
<dbReference type="InterPro" id="IPR037208">
    <property type="entry name" value="Spo0E-like_sf"/>
</dbReference>
<organism evidence="1 2">
    <name type="scientific">Sediminibacillus albus</name>
    <dbReference type="NCBI Taxonomy" id="407036"/>
    <lineage>
        <taxon>Bacteria</taxon>
        <taxon>Bacillati</taxon>
        <taxon>Bacillota</taxon>
        <taxon>Bacilli</taxon>
        <taxon>Bacillales</taxon>
        <taxon>Bacillaceae</taxon>
        <taxon>Sediminibacillus</taxon>
    </lineage>
</organism>
<dbReference type="GO" id="GO:0046983">
    <property type="term" value="F:protein dimerization activity"/>
    <property type="evidence" value="ECO:0007669"/>
    <property type="project" value="InterPro"/>
</dbReference>
<dbReference type="PANTHER" id="PTHR41263:SF1">
    <property type="entry name" value="ASPARTYL-PHOSPHATE PHOSPHATASE YISI"/>
    <property type="match status" value="1"/>
</dbReference>
<accession>A0A1G8WCE2</accession>
<evidence type="ECO:0000313" key="2">
    <source>
        <dbReference type="Proteomes" id="UP000198694"/>
    </source>
</evidence>
<dbReference type="InterPro" id="IPR018540">
    <property type="entry name" value="Spo0E-like"/>
</dbReference>
<name>A0A1G8WCE2_9BACI</name>
<dbReference type="RefSeq" id="WP_245690044.1">
    <property type="nucleotide sequence ID" value="NZ_FNFL01000001.1"/>
</dbReference>
<dbReference type="InterPro" id="IPR036638">
    <property type="entry name" value="HLH_DNA-bd_sf"/>
</dbReference>